<evidence type="ECO:0000259" key="1">
    <source>
        <dbReference type="PROSITE" id="PS51352"/>
    </source>
</evidence>
<dbReference type="RefSeq" id="WP_150033424.1">
    <property type="nucleotide sequence ID" value="NZ_VWSH01000003.1"/>
</dbReference>
<organism evidence="2 3">
    <name type="scientific">Taibaiella lutea</name>
    <dbReference type="NCBI Taxonomy" id="2608001"/>
    <lineage>
        <taxon>Bacteria</taxon>
        <taxon>Pseudomonadati</taxon>
        <taxon>Bacteroidota</taxon>
        <taxon>Chitinophagia</taxon>
        <taxon>Chitinophagales</taxon>
        <taxon>Chitinophagaceae</taxon>
        <taxon>Taibaiella</taxon>
    </lineage>
</organism>
<reference evidence="2 3" key="1">
    <citation type="submission" date="2019-09" db="EMBL/GenBank/DDBJ databases">
        <title>Genome sequence and assembly of Taibaiella sp.</title>
        <authorList>
            <person name="Chhetri G."/>
        </authorList>
    </citation>
    <scope>NUCLEOTIDE SEQUENCE [LARGE SCALE GENOMIC DNA]</scope>
    <source>
        <strain evidence="2 3">KVB11</strain>
    </source>
</reference>
<dbReference type="PANTHER" id="PTHR42852">
    <property type="entry name" value="THIOL:DISULFIDE INTERCHANGE PROTEIN DSBE"/>
    <property type="match status" value="1"/>
</dbReference>
<keyword evidence="3" id="KW-1185">Reference proteome</keyword>
<dbReference type="AlphaFoldDB" id="A0A5M6CF55"/>
<evidence type="ECO:0000313" key="3">
    <source>
        <dbReference type="Proteomes" id="UP000323632"/>
    </source>
</evidence>
<protein>
    <submittedName>
        <fullName evidence="2">DUF5106 domain-containing protein</fullName>
    </submittedName>
</protein>
<dbReference type="SUPFAM" id="SSF52833">
    <property type="entry name" value="Thioredoxin-like"/>
    <property type="match status" value="1"/>
</dbReference>
<dbReference type="Proteomes" id="UP000323632">
    <property type="component" value="Unassembled WGS sequence"/>
</dbReference>
<name>A0A5M6CF55_9BACT</name>
<dbReference type="PROSITE" id="PS51352">
    <property type="entry name" value="THIOREDOXIN_2"/>
    <property type="match status" value="1"/>
</dbReference>
<dbReference type="Pfam" id="PF17127">
    <property type="entry name" value="DUF5106"/>
    <property type="match status" value="1"/>
</dbReference>
<accession>A0A5M6CF55</accession>
<dbReference type="InterPro" id="IPR036249">
    <property type="entry name" value="Thioredoxin-like_sf"/>
</dbReference>
<dbReference type="CDD" id="cd02966">
    <property type="entry name" value="TlpA_like_family"/>
    <property type="match status" value="1"/>
</dbReference>
<dbReference type="InterPro" id="IPR000866">
    <property type="entry name" value="AhpC/TSA"/>
</dbReference>
<dbReference type="Gene3D" id="3.40.30.10">
    <property type="entry name" value="Glutaredoxin"/>
    <property type="match status" value="1"/>
</dbReference>
<dbReference type="Pfam" id="PF00578">
    <property type="entry name" value="AhpC-TSA"/>
    <property type="match status" value="1"/>
</dbReference>
<dbReference type="GO" id="GO:0016491">
    <property type="term" value="F:oxidoreductase activity"/>
    <property type="evidence" value="ECO:0007669"/>
    <property type="project" value="InterPro"/>
</dbReference>
<evidence type="ECO:0000313" key="2">
    <source>
        <dbReference type="EMBL" id="KAA5533677.1"/>
    </source>
</evidence>
<comment type="caution">
    <text evidence="2">The sequence shown here is derived from an EMBL/GenBank/DDBJ whole genome shotgun (WGS) entry which is preliminary data.</text>
</comment>
<dbReference type="InterPro" id="IPR013766">
    <property type="entry name" value="Thioredoxin_domain"/>
</dbReference>
<dbReference type="PANTHER" id="PTHR42852:SF13">
    <property type="entry name" value="PROTEIN DIPZ"/>
    <property type="match status" value="1"/>
</dbReference>
<sequence length="477" mass="55163">MKKLLLGAFCTALSLASFGKNGYRIEVKFKQDVSDTFVYLAHYYAKPLPTIYKTDSGLVVNKRSLIIESKDSVLGGVYMILFNNKSKFTEFILNNGDNYTINIDTTDMPKNISFKTSEENTRYVDYERYLMQYGAKQQAFVEELKHAKNAADTQAVRDKSGKLAKELTAYRTDYAKKYPNTYLSKVFNAMILPVVPEGKHYLEDGKTVDSTWAYKYYKAHYWDKFDFTDNRIMNSPIYDAKLDEYFNRLVYPTPDSINYEADKILAKTRNAKEIFKYTLQWLAGNTDNSKVMGMDEAFVHLVENYYMKGDVYWLDSATLAKYEDRARKIAPNVLGNLAPELNCQDIWTLQDKKLGEMEAKYTLVVFWSKECGHCMKEIPQLDSVYNLILKKRGVKVYAVSTEGELSDIQKKVKELKIEEWTNVVDAHGNTGYKDKYDVYVTPRIYLLDEHKKIIGKGLDHGNIVDVLDFVEKKKNKN</sequence>
<gene>
    <name evidence="2" type="ORF">F0919_14160</name>
</gene>
<dbReference type="EMBL" id="VWSH01000003">
    <property type="protein sequence ID" value="KAA5533677.1"/>
    <property type="molecule type" value="Genomic_DNA"/>
</dbReference>
<proteinExistence type="predicted"/>
<dbReference type="InterPro" id="IPR033395">
    <property type="entry name" value="DUF5106"/>
</dbReference>
<feature type="domain" description="Thioredoxin" evidence="1">
    <location>
        <begin position="324"/>
        <end position="475"/>
    </location>
</feature>
<dbReference type="GO" id="GO:0016209">
    <property type="term" value="F:antioxidant activity"/>
    <property type="evidence" value="ECO:0007669"/>
    <property type="project" value="InterPro"/>
</dbReference>
<dbReference type="InterPro" id="IPR050553">
    <property type="entry name" value="Thioredoxin_ResA/DsbE_sf"/>
</dbReference>